<proteinExistence type="inferred from homology"/>
<dbReference type="Pfam" id="PF00155">
    <property type="entry name" value="Aminotran_1_2"/>
    <property type="match status" value="1"/>
</dbReference>
<comment type="cofactor">
    <cofactor evidence="1 12">
        <name>pyridoxal 5'-phosphate</name>
        <dbReference type="ChEBI" id="CHEBI:597326"/>
    </cofactor>
</comment>
<dbReference type="Proteomes" id="UP000178449">
    <property type="component" value="Unassembled WGS sequence"/>
</dbReference>
<evidence type="ECO:0000256" key="7">
    <source>
        <dbReference type="ARBA" id="ARBA00022756"/>
    </source>
</evidence>
<sequence length="375" mass="40516">MDWIETALEKRAQKGQLRRLREITPATSPWIELGGRRLVNFSSNDYLGLSAHPLLIQRGQEWAAAWGAGAGASRLVTGNHPGYGLVEAKLSRLKGTQAALVFNSGFQANVSILAALAQKSDLILADRLIHNSLLQGAQLSGACLKRFRHNDLDHLESLLADTKGRRFILAETIYSMDGDSPDLNRLADLAKRTGAFLILDEAHATGVTGQNGRGLGQGADLIMGTFGKGLGSFGAYLAGSQALMDYMVNFASGLIYTTALPPWNLGAIDAALDLLPGLEPERQHLQNMAERLRRGLKSQGWDYLNSTSQIVPILVGEETRCLKLAAHIEECGFLAMAIRPPTVPPGQARLRIALSASHQEEQIDGLLAALAKWKA</sequence>
<dbReference type="EC" id="2.3.1.47" evidence="5"/>
<dbReference type="GO" id="GO:0030170">
    <property type="term" value="F:pyridoxal phosphate binding"/>
    <property type="evidence" value="ECO:0007669"/>
    <property type="project" value="InterPro"/>
</dbReference>
<dbReference type="GO" id="GO:0009102">
    <property type="term" value="P:biotin biosynthetic process"/>
    <property type="evidence" value="ECO:0007669"/>
    <property type="project" value="UniProtKB-KW"/>
</dbReference>
<dbReference type="PROSITE" id="PS00599">
    <property type="entry name" value="AA_TRANSFER_CLASS_2"/>
    <property type="match status" value="1"/>
</dbReference>
<comment type="subunit">
    <text evidence="4">Homodimer.</text>
</comment>
<comment type="caution">
    <text evidence="14">The sequence shown here is derived from an EMBL/GenBank/DDBJ whole genome shotgun (WGS) entry which is preliminary data.</text>
</comment>
<evidence type="ECO:0000256" key="11">
    <source>
        <dbReference type="ARBA" id="ARBA00047715"/>
    </source>
</evidence>
<dbReference type="InterPro" id="IPR004839">
    <property type="entry name" value="Aminotransferase_I/II_large"/>
</dbReference>
<keyword evidence="6" id="KW-0808">Transferase</keyword>
<evidence type="ECO:0000256" key="9">
    <source>
        <dbReference type="ARBA" id="ARBA00032610"/>
    </source>
</evidence>
<evidence type="ECO:0000256" key="1">
    <source>
        <dbReference type="ARBA" id="ARBA00001933"/>
    </source>
</evidence>
<protein>
    <recommendedName>
        <fullName evidence="5">8-amino-7-oxononanoate synthase</fullName>
        <ecNumber evidence="5">2.3.1.47</ecNumber>
    </recommendedName>
    <alternativeName>
        <fullName evidence="9">7-keto-8-amino-pelargonic acid synthase</fullName>
    </alternativeName>
    <alternativeName>
        <fullName evidence="10">8-amino-7-ketopelargonate synthase</fullName>
    </alternativeName>
</protein>
<evidence type="ECO:0000256" key="5">
    <source>
        <dbReference type="ARBA" id="ARBA00013187"/>
    </source>
</evidence>
<evidence type="ECO:0000256" key="12">
    <source>
        <dbReference type="RuleBase" id="RU003693"/>
    </source>
</evidence>
<comment type="pathway">
    <text evidence="2">Cofactor biosynthesis; biotin biosynthesis.</text>
</comment>
<comment type="catalytic activity">
    <reaction evidence="11">
        <text>6-carboxyhexanoyl-[ACP] + L-alanine + H(+) = (8S)-8-amino-7-oxononanoate + holo-[ACP] + CO2</text>
        <dbReference type="Rhea" id="RHEA:42288"/>
        <dbReference type="Rhea" id="RHEA-COMP:9685"/>
        <dbReference type="Rhea" id="RHEA-COMP:9955"/>
        <dbReference type="ChEBI" id="CHEBI:15378"/>
        <dbReference type="ChEBI" id="CHEBI:16526"/>
        <dbReference type="ChEBI" id="CHEBI:57972"/>
        <dbReference type="ChEBI" id="CHEBI:64479"/>
        <dbReference type="ChEBI" id="CHEBI:78846"/>
        <dbReference type="ChEBI" id="CHEBI:149468"/>
        <dbReference type="EC" id="2.3.1.47"/>
    </reaction>
</comment>
<keyword evidence="7" id="KW-0093">Biotin biosynthesis</keyword>
<dbReference type="Gene3D" id="3.90.1150.10">
    <property type="entry name" value="Aspartate Aminotransferase, domain 1"/>
    <property type="match status" value="1"/>
</dbReference>
<evidence type="ECO:0000256" key="2">
    <source>
        <dbReference type="ARBA" id="ARBA00004746"/>
    </source>
</evidence>
<comment type="similarity">
    <text evidence="3">Belongs to the class-II pyridoxal-phosphate-dependent aminotransferase family. BioF subfamily.</text>
</comment>
<evidence type="ECO:0000259" key="13">
    <source>
        <dbReference type="Pfam" id="PF00155"/>
    </source>
</evidence>
<evidence type="ECO:0000256" key="6">
    <source>
        <dbReference type="ARBA" id="ARBA00022679"/>
    </source>
</evidence>
<dbReference type="STRING" id="1817772.A2527_11020"/>
<gene>
    <name evidence="14" type="ORF">A2527_11020</name>
</gene>
<organism evidence="14 15">
    <name type="scientific">Candidatus Lambdaproteobacteria bacterium RIFOXYD2_FULL_50_16</name>
    <dbReference type="NCBI Taxonomy" id="1817772"/>
    <lineage>
        <taxon>Bacteria</taxon>
        <taxon>Pseudomonadati</taxon>
        <taxon>Pseudomonadota</taxon>
        <taxon>Candidatus Lambdaproteobacteria</taxon>
    </lineage>
</organism>
<reference evidence="14 15" key="1">
    <citation type="journal article" date="2016" name="Nat. Commun.">
        <title>Thousands of microbial genomes shed light on interconnected biogeochemical processes in an aquifer system.</title>
        <authorList>
            <person name="Anantharaman K."/>
            <person name="Brown C.T."/>
            <person name="Hug L.A."/>
            <person name="Sharon I."/>
            <person name="Castelle C.J."/>
            <person name="Probst A.J."/>
            <person name="Thomas B.C."/>
            <person name="Singh A."/>
            <person name="Wilkins M.J."/>
            <person name="Karaoz U."/>
            <person name="Brodie E.L."/>
            <person name="Williams K.H."/>
            <person name="Hubbard S.S."/>
            <person name="Banfield J.F."/>
        </authorList>
    </citation>
    <scope>NUCLEOTIDE SEQUENCE [LARGE SCALE GENOMIC DNA]</scope>
</reference>
<evidence type="ECO:0000313" key="14">
    <source>
        <dbReference type="EMBL" id="OGG93646.1"/>
    </source>
</evidence>
<keyword evidence="8 12" id="KW-0663">Pyridoxal phosphate</keyword>
<accession>A0A1F6G6B5</accession>
<dbReference type="PANTHER" id="PTHR13693:SF100">
    <property type="entry name" value="8-AMINO-7-OXONONANOATE SYNTHASE"/>
    <property type="match status" value="1"/>
</dbReference>
<evidence type="ECO:0000256" key="8">
    <source>
        <dbReference type="ARBA" id="ARBA00022898"/>
    </source>
</evidence>
<dbReference type="EMBL" id="MFNE01000046">
    <property type="protein sequence ID" value="OGG93646.1"/>
    <property type="molecule type" value="Genomic_DNA"/>
</dbReference>
<dbReference type="InterPro" id="IPR015422">
    <property type="entry name" value="PyrdxlP-dep_Trfase_small"/>
</dbReference>
<dbReference type="GO" id="GO:0008710">
    <property type="term" value="F:8-amino-7-oxononanoate synthase activity"/>
    <property type="evidence" value="ECO:0007669"/>
    <property type="project" value="UniProtKB-EC"/>
</dbReference>
<name>A0A1F6G6B5_9PROT</name>
<dbReference type="InterPro" id="IPR015424">
    <property type="entry name" value="PyrdxlP-dep_Trfase"/>
</dbReference>
<feature type="domain" description="Aminotransferase class I/classII large" evidence="13">
    <location>
        <begin position="38"/>
        <end position="370"/>
    </location>
</feature>
<dbReference type="InterPro" id="IPR001917">
    <property type="entry name" value="Aminotrans_II_pyridoxalP_BS"/>
</dbReference>
<evidence type="ECO:0000256" key="3">
    <source>
        <dbReference type="ARBA" id="ARBA00010008"/>
    </source>
</evidence>
<dbReference type="Gene3D" id="3.40.640.10">
    <property type="entry name" value="Type I PLP-dependent aspartate aminotransferase-like (Major domain)"/>
    <property type="match status" value="1"/>
</dbReference>
<dbReference type="InterPro" id="IPR050087">
    <property type="entry name" value="AON_synthase_class-II"/>
</dbReference>
<evidence type="ECO:0000313" key="15">
    <source>
        <dbReference type="Proteomes" id="UP000178449"/>
    </source>
</evidence>
<dbReference type="AlphaFoldDB" id="A0A1F6G6B5"/>
<dbReference type="PANTHER" id="PTHR13693">
    <property type="entry name" value="CLASS II AMINOTRANSFERASE/8-AMINO-7-OXONONANOATE SYNTHASE"/>
    <property type="match status" value="1"/>
</dbReference>
<dbReference type="InterPro" id="IPR015421">
    <property type="entry name" value="PyrdxlP-dep_Trfase_major"/>
</dbReference>
<evidence type="ECO:0000256" key="4">
    <source>
        <dbReference type="ARBA" id="ARBA00011738"/>
    </source>
</evidence>
<dbReference type="SUPFAM" id="SSF53383">
    <property type="entry name" value="PLP-dependent transferases"/>
    <property type="match status" value="1"/>
</dbReference>
<evidence type="ECO:0000256" key="10">
    <source>
        <dbReference type="ARBA" id="ARBA00033381"/>
    </source>
</evidence>